<evidence type="ECO:0000313" key="1">
    <source>
        <dbReference type="EMBL" id="MBA1888792.1"/>
    </source>
</evidence>
<name>A0A1M0CY30_ECOLX</name>
<dbReference type="GO" id="GO:0009289">
    <property type="term" value="C:pilus"/>
    <property type="evidence" value="ECO:0007669"/>
    <property type="project" value="InterPro"/>
</dbReference>
<dbReference type="Proteomes" id="UP000523197">
    <property type="component" value="Unassembled WGS sequence"/>
</dbReference>
<dbReference type="RefSeq" id="WP_000610758.1">
    <property type="nucleotide sequence ID" value="NZ_AP017617.1"/>
</dbReference>
<proteinExistence type="predicted"/>
<dbReference type="Gene3D" id="2.60.40.1090">
    <property type="entry name" value="Fimbrial-type adhesion domain"/>
    <property type="match status" value="1"/>
</dbReference>
<dbReference type="AlphaFoldDB" id="A0A1M0CY30"/>
<dbReference type="GO" id="GO:0007155">
    <property type="term" value="P:cell adhesion"/>
    <property type="evidence" value="ECO:0007669"/>
    <property type="project" value="InterPro"/>
</dbReference>
<accession>A0A1M0CY30</accession>
<sequence>MINSFCKYILIAVTALAPLWSNNAISAQTASANLPITMAVTNPQCTINNGQGLPATVQLPVVTTAGVFADNNSTEVPIVINCAGSVSKFEITLTGGTSSKITTSNNMVDIALVWKQGGSAVQFGTPVALNKAPYLVSNKEFDASLIATVTPHTGNIPAGIYTASLPITLTYY</sequence>
<organism evidence="1 2">
    <name type="scientific">Escherichia coli</name>
    <dbReference type="NCBI Taxonomy" id="562"/>
    <lineage>
        <taxon>Bacteria</taxon>
        <taxon>Pseudomonadati</taxon>
        <taxon>Pseudomonadota</taxon>
        <taxon>Gammaproteobacteria</taxon>
        <taxon>Enterobacterales</taxon>
        <taxon>Enterobacteriaceae</taxon>
        <taxon>Escherichia</taxon>
    </lineage>
</organism>
<reference evidence="1 2" key="1">
    <citation type="submission" date="2020-05" db="EMBL/GenBank/DDBJ databases">
        <title>Epidemiological investigations into extended-spectrum beta-lactam resistant Escherichia coli ST457 carried by Australian Silver gulls identified clonal lineages that cause ExPEC disease.</title>
        <authorList>
            <person name="Nesporova K."/>
            <person name="Wyrsch E.R."/>
            <person name="Valcek A."/>
            <person name="Bitar I."/>
            <person name="Chaw K."/>
            <person name="Harris P."/>
            <person name="Hrabak J."/>
            <person name="Djordjevic S.P."/>
            <person name="Dolejska M."/>
        </authorList>
    </citation>
    <scope>NUCLEOTIDE SEQUENCE [LARGE SCALE GENOMIC DNA]</scope>
    <source>
        <strain evidence="1 2">CE1966</strain>
    </source>
</reference>
<dbReference type="EMBL" id="JABFNF010000026">
    <property type="protein sequence ID" value="MBA1888792.1"/>
    <property type="molecule type" value="Genomic_DNA"/>
</dbReference>
<dbReference type="InterPro" id="IPR008966">
    <property type="entry name" value="Adhesion_dom_sf"/>
</dbReference>
<protein>
    <submittedName>
        <fullName evidence="1">Fimbrial protein</fullName>
    </submittedName>
</protein>
<comment type="caution">
    <text evidence="1">The sequence shown here is derived from an EMBL/GenBank/DDBJ whole genome shotgun (WGS) entry which is preliminary data.</text>
</comment>
<dbReference type="SUPFAM" id="SSF49401">
    <property type="entry name" value="Bacterial adhesins"/>
    <property type="match status" value="1"/>
</dbReference>
<evidence type="ECO:0000313" key="2">
    <source>
        <dbReference type="Proteomes" id="UP000523197"/>
    </source>
</evidence>
<gene>
    <name evidence="1" type="ORF">HLX92_21770</name>
</gene>
<dbReference type="InterPro" id="IPR036937">
    <property type="entry name" value="Adhesion_dom_fimbrial_sf"/>
</dbReference>